<dbReference type="PANTHER" id="PTHR41148">
    <property type="entry name" value="LP09875P"/>
    <property type="match status" value="1"/>
</dbReference>
<evidence type="ECO:0000259" key="2">
    <source>
        <dbReference type="SMART" id="SM00462"/>
    </source>
</evidence>
<dbReference type="SMART" id="SM00462">
    <property type="entry name" value="PTB"/>
    <property type="match status" value="1"/>
</dbReference>
<dbReference type="InterPro" id="IPR011993">
    <property type="entry name" value="PH-like_dom_sf"/>
</dbReference>
<evidence type="ECO:0000313" key="5">
    <source>
        <dbReference type="Proteomes" id="UP000499080"/>
    </source>
</evidence>
<protein>
    <recommendedName>
        <fullName evidence="2">PID domain-containing protein</fullName>
    </recommendedName>
</protein>
<comment type="caution">
    <text evidence="3">The sequence shown here is derived from an EMBL/GenBank/DDBJ whole genome shotgun (WGS) entry which is preliminary data.</text>
</comment>
<proteinExistence type="predicted"/>
<evidence type="ECO:0000256" key="1">
    <source>
        <dbReference type="SAM" id="MobiDB-lite"/>
    </source>
</evidence>
<dbReference type="SUPFAM" id="SSF50729">
    <property type="entry name" value="PH domain-like"/>
    <property type="match status" value="1"/>
</dbReference>
<dbReference type="EMBL" id="BGPR01215859">
    <property type="protein sequence ID" value="GBN51978.1"/>
    <property type="molecule type" value="Genomic_DNA"/>
</dbReference>
<feature type="region of interest" description="Disordered" evidence="1">
    <location>
        <begin position="170"/>
        <end position="190"/>
    </location>
</feature>
<evidence type="ECO:0000313" key="3">
    <source>
        <dbReference type="EMBL" id="GBN51978.1"/>
    </source>
</evidence>
<reference evidence="3 5" key="1">
    <citation type="journal article" date="2019" name="Sci. Rep.">
        <title>Orb-weaving spider Araneus ventricosus genome elucidates the spidroin gene catalogue.</title>
        <authorList>
            <person name="Kono N."/>
            <person name="Nakamura H."/>
            <person name="Ohtoshi R."/>
            <person name="Moran D.A.P."/>
            <person name="Shinohara A."/>
            <person name="Yoshida Y."/>
            <person name="Fujiwara M."/>
            <person name="Mori M."/>
            <person name="Tomita M."/>
            <person name="Arakawa K."/>
        </authorList>
    </citation>
    <scope>NUCLEOTIDE SEQUENCE [LARGE SCALE GENOMIC DNA]</scope>
</reference>
<dbReference type="InterPro" id="IPR006020">
    <property type="entry name" value="PTB/PI_dom"/>
</dbReference>
<organism evidence="3 5">
    <name type="scientific">Araneus ventricosus</name>
    <name type="common">Orbweaver spider</name>
    <name type="synonym">Epeira ventricosa</name>
    <dbReference type="NCBI Taxonomy" id="182803"/>
    <lineage>
        <taxon>Eukaryota</taxon>
        <taxon>Metazoa</taxon>
        <taxon>Ecdysozoa</taxon>
        <taxon>Arthropoda</taxon>
        <taxon>Chelicerata</taxon>
        <taxon>Arachnida</taxon>
        <taxon>Araneae</taxon>
        <taxon>Araneomorphae</taxon>
        <taxon>Entelegynae</taxon>
        <taxon>Araneoidea</taxon>
        <taxon>Araneidae</taxon>
        <taxon>Araneus</taxon>
    </lineage>
</organism>
<evidence type="ECO:0000313" key="4">
    <source>
        <dbReference type="EMBL" id="GBN51982.1"/>
    </source>
</evidence>
<dbReference type="PANTHER" id="PTHR41148:SF1">
    <property type="entry name" value="LP09875P"/>
    <property type="match status" value="1"/>
</dbReference>
<accession>A0A4Y2PJ24</accession>
<feature type="domain" description="PID" evidence="2">
    <location>
        <begin position="11"/>
        <end position="152"/>
    </location>
</feature>
<dbReference type="AlphaFoldDB" id="A0A4Y2PJ24"/>
<gene>
    <name evidence="3" type="ORF">AVEN_79191_1</name>
    <name evidence="4" type="ORF">AVEN_80317_1</name>
</gene>
<dbReference type="EMBL" id="BGPR01215860">
    <property type="protein sequence ID" value="GBN51982.1"/>
    <property type="molecule type" value="Genomic_DNA"/>
</dbReference>
<dbReference type="Gene3D" id="2.30.29.30">
    <property type="entry name" value="Pleckstrin-homology domain (PH domain)/Phosphotyrosine-binding domain (PTB)"/>
    <property type="match status" value="1"/>
</dbReference>
<name>A0A4Y2PJ24_ARAVE</name>
<sequence>MAFRGGKRKDVKKQSYYLWFLGAKESKGLRGEEYIRPVLRHLVDKERELEPMKVTLQVSTKGIKIIQNVPRKNNKGKTEQIKHFIPHHAITCVMQESKPNDDVVCCILLIYNPLTKCPVHVHAYRCDSVETASTLRSQLQILIDRPENQKKFREIENRLAAKGLLPSRCLNSDGRSTRTDGSDRTEDSSGGMYTLLFTKLNRLT</sequence>
<keyword evidence="5" id="KW-1185">Reference proteome</keyword>
<dbReference type="Proteomes" id="UP000499080">
    <property type="component" value="Unassembled WGS sequence"/>
</dbReference>
<feature type="compositionally biased region" description="Basic and acidic residues" evidence="1">
    <location>
        <begin position="175"/>
        <end position="187"/>
    </location>
</feature>
<dbReference type="OrthoDB" id="9994380at2759"/>